<accession>A0A5J4W6Q8</accession>
<feature type="non-terminal residue" evidence="1">
    <location>
        <position position="1"/>
    </location>
</feature>
<dbReference type="AlphaFoldDB" id="A0A5J4W6Q8"/>
<evidence type="ECO:0000313" key="2">
    <source>
        <dbReference type="Proteomes" id="UP000324800"/>
    </source>
</evidence>
<gene>
    <name evidence="1" type="ORF">EZS28_013866</name>
</gene>
<protein>
    <submittedName>
        <fullName evidence="1">Uncharacterized protein</fullName>
    </submittedName>
</protein>
<dbReference type="Proteomes" id="UP000324800">
    <property type="component" value="Unassembled WGS sequence"/>
</dbReference>
<sequence length="248" mass="27399">IDSYTKGETNNLLNNKADTGVSYTKGEDDALLLLKANQSTTYTKGEDDALLLLKADKTQLIDSYSKSETYARDEVITKTEINNQFSNKTDTEVNLSFKADTALLDDQVTTNMIQYIDGEKKFNANINAIGNVKIGKDDTSVLLAEGSDDLSSSLGKIYVEEISNLIVSLNSNIRFNYLELAERVCTIGSISNTITPPTPPSTTYPISLATKRKTLIYVLSFGEIRITTDSSTPWGIDDEVDIQFSWML</sequence>
<proteinExistence type="predicted"/>
<organism evidence="1 2">
    <name type="scientific">Streblomastix strix</name>
    <dbReference type="NCBI Taxonomy" id="222440"/>
    <lineage>
        <taxon>Eukaryota</taxon>
        <taxon>Metamonada</taxon>
        <taxon>Preaxostyla</taxon>
        <taxon>Oxymonadida</taxon>
        <taxon>Streblomastigidae</taxon>
        <taxon>Streblomastix</taxon>
    </lineage>
</organism>
<evidence type="ECO:0000313" key="1">
    <source>
        <dbReference type="EMBL" id="KAA6390604.1"/>
    </source>
</evidence>
<dbReference type="EMBL" id="SNRW01003168">
    <property type="protein sequence ID" value="KAA6390604.1"/>
    <property type="molecule type" value="Genomic_DNA"/>
</dbReference>
<reference evidence="1 2" key="1">
    <citation type="submission" date="2019-03" db="EMBL/GenBank/DDBJ databases">
        <title>Single cell metagenomics reveals metabolic interactions within the superorganism composed of flagellate Streblomastix strix and complex community of Bacteroidetes bacteria on its surface.</title>
        <authorList>
            <person name="Treitli S.C."/>
            <person name="Kolisko M."/>
            <person name="Husnik F."/>
            <person name="Keeling P."/>
            <person name="Hampl V."/>
        </authorList>
    </citation>
    <scope>NUCLEOTIDE SEQUENCE [LARGE SCALE GENOMIC DNA]</scope>
    <source>
        <strain evidence="1">ST1C</strain>
    </source>
</reference>
<comment type="caution">
    <text evidence="1">The sequence shown here is derived from an EMBL/GenBank/DDBJ whole genome shotgun (WGS) entry which is preliminary data.</text>
</comment>
<name>A0A5J4W6Q8_9EUKA</name>